<dbReference type="Pfam" id="PF18098">
    <property type="entry name" value="RPN5_C"/>
    <property type="match status" value="1"/>
</dbReference>
<feature type="region of interest" description="Disordered" evidence="3">
    <location>
        <begin position="1"/>
        <end position="28"/>
    </location>
</feature>
<protein>
    <submittedName>
        <fullName evidence="5">26S proteasome non-ATPase regulatory subunit 12</fullName>
    </submittedName>
</protein>
<gene>
    <name evidence="5" type="ORF">MACK_001137</name>
</gene>
<reference evidence="5" key="1">
    <citation type="submission" date="2022-07" db="EMBL/GenBank/DDBJ databases">
        <title>Evaluation of T. orientalis genome assembly methods using nanopore sequencing and analysis of variation between genomes.</title>
        <authorList>
            <person name="Yam J."/>
            <person name="Micallef M.L."/>
            <person name="Liu M."/>
            <person name="Djordjevic S.P."/>
            <person name="Bogema D.R."/>
            <person name="Jenkins C."/>
        </authorList>
    </citation>
    <scope>NUCLEOTIDE SEQUENCE</scope>
    <source>
        <strain evidence="5">Goon Nure</strain>
    </source>
</reference>
<dbReference type="Pfam" id="PF01399">
    <property type="entry name" value="PCI"/>
    <property type="match status" value="1"/>
</dbReference>
<dbReference type="InterPro" id="IPR000717">
    <property type="entry name" value="PCI_dom"/>
</dbReference>
<proteinExistence type="inferred from homology"/>
<dbReference type="Pfam" id="PF22241">
    <property type="entry name" value="PSMD12-CSN4_N"/>
    <property type="match status" value="1"/>
</dbReference>
<dbReference type="InterPro" id="IPR036390">
    <property type="entry name" value="WH_DNA-bd_sf"/>
</dbReference>
<dbReference type="AlphaFoldDB" id="A0A976MCD7"/>
<dbReference type="InterPro" id="IPR040896">
    <property type="entry name" value="RPN5_C"/>
</dbReference>
<dbReference type="SMART" id="SM00088">
    <property type="entry name" value="PINT"/>
    <property type="match status" value="1"/>
</dbReference>
<dbReference type="PROSITE" id="PS50250">
    <property type="entry name" value="PCI"/>
    <property type="match status" value="1"/>
</dbReference>
<feature type="domain" description="PCI" evidence="4">
    <location>
        <begin position="270"/>
        <end position="451"/>
    </location>
</feature>
<evidence type="ECO:0000256" key="3">
    <source>
        <dbReference type="SAM" id="MobiDB-lite"/>
    </source>
</evidence>
<dbReference type="Gene3D" id="1.10.10.10">
    <property type="entry name" value="Winged helix-like DNA-binding domain superfamily/Winged helix DNA-binding domain"/>
    <property type="match status" value="1"/>
</dbReference>
<name>A0A976MCD7_THEOR</name>
<evidence type="ECO:0000313" key="6">
    <source>
        <dbReference type="Proteomes" id="UP000244811"/>
    </source>
</evidence>
<evidence type="ECO:0000256" key="1">
    <source>
        <dbReference type="ARBA" id="ARBA00006397"/>
    </source>
</evidence>
<dbReference type="GO" id="GO:0008541">
    <property type="term" value="C:proteasome regulatory particle, lid subcomplex"/>
    <property type="evidence" value="ECO:0007669"/>
    <property type="project" value="TreeGrafter"/>
</dbReference>
<evidence type="ECO:0000256" key="2">
    <source>
        <dbReference type="ARBA" id="ARBA00022942"/>
    </source>
</evidence>
<dbReference type="SUPFAM" id="SSF46785">
    <property type="entry name" value="Winged helix' DNA-binding domain"/>
    <property type="match status" value="1"/>
</dbReference>
<evidence type="ECO:0000313" key="5">
    <source>
        <dbReference type="EMBL" id="UKK01784.2"/>
    </source>
</evidence>
<dbReference type="Proteomes" id="UP000244811">
    <property type="component" value="Chromosome 2"/>
</dbReference>
<dbReference type="InterPro" id="IPR040134">
    <property type="entry name" value="PSMD12/CSN4"/>
</dbReference>
<dbReference type="GO" id="GO:0005634">
    <property type="term" value="C:nucleus"/>
    <property type="evidence" value="ECO:0007669"/>
    <property type="project" value="UniProtKB-ARBA"/>
</dbReference>
<keyword evidence="2 5" id="KW-0647">Proteasome</keyword>
<dbReference type="InterPro" id="IPR036388">
    <property type="entry name" value="WH-like_DNA-bd_sf"/>
</dbReference>
<accession>A0A976MCD7</accession>
<dbReference type="InterPro" id="IPR054559">
    <property type="entry name" value="PSMD12-CSN4-like_N"/>
</dbReference>
<dbReference type="FunFam" id="1.10.10.10:FF:000070">
    <property type="entry name" value="26S proteasome non-ATPase regulatory subunit 12"/>
    <property type="match status" value="1"/>
</dbReference>
<organism evidence="5 6">
    <name type="scientific">Theileria orientalis</name>
    <dbReference type="NCBI Taxonomy" id="68886"/>
    <lineage>
        <taxon>Eukaryota</taxon>
        <taxon>Sar</taxon>
        <taxon>Alveolata</taxon>
        <taxon>Apicomplexa</taxon>
        <taxon>Aconoidasida</taxon>
        <taxon>Piroplasmida</taxon>
        <taxon>Theileriidae</taxon>
        <taxon>Theileria</taxon>
    </lineage>
</organism>
<comment type="similarity">
    <text evidence="1">Belongs to the proteasome subunit p55 family.</text>
</comment>
<dbReference type="PANTHER" id="PTHR10855">
    <property type="entry name" value="26S PROTEASOME NON-ATPASE REGULATORY SUBUNIT 12/COP9 SIGNALOSOME COMPLEX SUBUNIT 4"/>
    <property type="match status" value="1"/>
</dbReference>
<sequence>MFEEDDFGIIDRDSYLKDPPPTADLSELADSTIEKAKSSLTDKYDEEKLKEVLFDLMMAEKKCRQNLDGESNKKICCFIIEVLYKYGDFPNLNYYLTLLSRKRGQLKVAISGMVSLAKGWLAELQDKEVKAGLFETLNSMTLGKIYLEDQRAELVFSEAKNKELEGKVSESIGLVQDVEVETFGCLSKLEKVRYILEQMRLNLVVGDYIRFFIASRKINEKLLDGDDFFEEKLRYYEYMIHYYKHEGSIFEVAQSHHKRYNSLVKAEHPTHLEELERLLVYLIISPINDETRSYMKKVDEEEAKNLKKVVLMNEFFKQFLSDLLVPYPLSQELHNKVTSLLTNSAKGEQLKLSNVTGNMNGINNTANGGYQEELKPVAVDELTLLNDRILRHNLQVISKYYVKVTLARLSELLGVNVQKLEEEISNLVYSNNIFAKIDRPAGIVKFGKKQQPEVVLNKWSNSVGKLMELVDQCSRLVQKEKMIHEARAKQIEFDSKFFS</sequence>
<evidence type="ECO:0000259" key="4">
    <source>
        <dbReference type="PROSITE" id="PS50250"/>
    </source>
</evidence>
<dbReference type="EMBL" id="CP056071">
    <property type="protein sequence ID" value="UKK01784.2"/>
    <property type="molecule type" value="Genomic_DNA"/>
</dbReference>
<dbReference type="PANTHER" id="PTHR10855:SF1">
    <property type="entry name" value="26S PROTEASOME NON-ATPASE REGULATORY SUBUNIT 12"/>
    <property type="match status" value="1"/>
</dbReference>
<dbReference type="GO" id="GO:0005737">
    <property type="term" value="C:cytoplasm"/>
    <property type="evidence" value="ECO:0007669"/>
    <property type="project" value="TreeGrafter"/>
</dbReference>